<gene>
    <name evidence="3" type="ORF">BVE84_04535</name>
    <name evidence="2" type="ORF">BVE86_04215</name>
</gene>
<feature type="transmembrane region" description="Helical" evidence="1">
    <location>
        <begin position="293"/>
        <end position="314"/>
    </location>
</feature>
<accession>A0AB36JRY3</accession>
<feature type="transmembrane region" description="Helical" evidence="1">
    <location>
        <begin position="140"/>
        <end position="160"/>
    </location>
</feature>
<feature type="transmembrane region" description="Helical" evidence="1">
    <location>
        <begin position="166"/>
        <end position="186"/>
    </location>
</feature>
<sequence>MSDKLVRAKRVSNYELFFDLALVLAIGQLTSAIHVDQIGWEEVITFVLSNLILSVVWVNEVFYYEKYGDSRRIDIFTVIALMFFLGNLALNFNYSSVATSLVAGSPNVMVFNSLLIASYLVIIVQYILKGRYIGFNHDIKINVILLGVYSLSLLPYALGIWGINHWALVIYSLPILLPRIVTPIFYKDQEIRTNFPHAVERSQLMTILTFGESVIAIISTYPITDNWYQGALIFLGMALMFMFYMGQTFLSIDHHQQADVALLFYAHTLIFLGINSFTVGVEFLADSHHSHTGLYFFLAGVVLFYIGTIMTTVYNQKLYRIGKRQYAVLTLGMISFILLALLIGSRILALSLLLILFFWLISRYNMIVRRRIRERNNIPHPDPAVNKRDFS</sequence>
<dbReference type="InterPro" id="IPR010640">
    <property type="entry name" value="Low_temperature_requirement_A"/>
</dbReference>
<dbReference type="AlphaFoldDB" id="A0AB36JRY3"/>
<feature type="transmembrane region" description="Helical" evidence="1">
    <location>
        <begin position="12"/>
        <end position="31"/>
    </location>
</feature>
<feature type="transmembrane region" description="Helical" evidence="1">
    <location>
        <begin position="43"/>
        <end position="63"/>
    </location>
</feature>
<proteinExistence type="predicted"/>
<evidence type="ECO:0000256" key="1">
    <source>
        <dbReference type="SAM" id="Phobius"/>
    </source>
</evidence>
<keyword evidence="5" id="KW-1185">Reference proteome</keyword>
<keyword evidence="1" id="KW-0812">Transmembrane</keyword>
<dbReference type="EMBL" id="MSPR01000006">
    <property type="protein sequence ID" value="ONK29947.1"/>
    <property type="molecule type" value="Genomic_DNA"/>
</dbReference>
<protein>
    <submittedName>
        <fullName evidence="2">Low temperature requirement protein A</fullName>
    </submittedName>
</protein>
<dbReference type="PANTHER" id="PTHR36840">
    <property type="entry name" value="BLL5714 PROTEIN"/>
    <property type="match status" value="1"/>
</dbReference>
<keyword evidence="1" id="KW-0472">Membrane</keyword>
<evidence type="ECO:0000313" key="3">
    <source>
        <dbReference type="EMBL" id="ONK29947.1"/>
    </source>
</evidence>
<feature type="transmembrane region" description="Helical" evidence="1">
    <location>
        <begin position="75"/>
        <end position="96"/>
    </location>
</feature>
<evidence type="ECO:0000313" key="4">
    <source>
        <dbReference type="Proteomes" id="UP000188600"/>
    </source>
</evidence>
<comment type="caution">
    <text evidence="2">The sequence shown here is derived from an EMBL/GenBank/DDBJ whole genome shotgun (WGS) entry which is preliminary data.</text>
</comment>
<dbReference type="PANTHER" id="PTHR36840:SF1">
    <property type="entry name" value="BLL5714 PROTEIN"/>
    <property type="match status" value="1"/>
</dbReference>
<feature type="transmembrane region" description="Helical" evidence="1">
    <location>
        <begin position="349"/>
        <end position="366"/>
    </location>
</feature>
<feature type="transmembrane region" description="Helical" evidence="1">
    <location>
        <begin position="207"/>
        <end position="224"/>
    </location>
</feature>
<name>A0AB36JRY3_9STRE</name>
<feature type="transmembrane region" description="Helical" evidence="1">
    <location>
        <begin position="230"/>
        <end position="250"/>
    </location>
</feature>
<dbReference type="EMBL" id="MSPT01000007">
    <property type="protein sequence ID" value="ONK27871.1"/>
    <property type="molecule type" value="Genomic_DNA"/>
</dbReference>
<evidence type="ECO:0000313" key="5">
    <source>
        <dbReference type="Proteomes" id="UP000188946"/>
    </source>
</evidence>
<dbReference type="Proteomes" id="UP000188946">
    <property type="component" value="Unassembled WGS sequence"/>
</dbReference>
<evidence type="ECO:0000313" key="2">
    <source>
        <dbReference type="EMBL" id="ONK27871.1"/>
    </source>
</evidence>
<dbReference type="Proteomes" id="UP000188600">
    <property type="component" value="Unassembled WGS sequence"/>
</dbReference>
<feature type="transmembrane region" description="Helical" evidence="1">
    <location>
        <begin position="262"/>
        <end position="281"/>
    </location>
</feature>
<feature type="transmembrane region" description="Helical" evidence="1">
    <location>
        <begin position="326"/>
        <end position="343"/>
    </location>
</feature>
<dbReference type="RefSeq" id="WP_076995876.1">
    <property type="nucleotide sequence ID" value="NZ_MSPR01000006.1"/>
</dbReference>
<organism evidence="2 4">
    <name type="scientific">Streptococcus azizii</name>
    <dbReference type="NCBI Taxonomy" id="1579424"/>
    <lineage>
        <taxon>Bacteria</taxon>
        <taxon>Bacillati</taxon>
        <taxon>Bacillota</taxon>
        <taxon>Bacilli</taxon>
        <taxon>Lactobacillales</taxon>
        <taxon>Streptococcaceae</taxon>
        <taxon>Streptococcus</taxon>
    </lineage>
</organism>
<dbReference type="Pfam" id="PF06772">
    <property type="entry name" value="LtrA"/>
    <property type="match status" value="1"/>
</dbReference>
<reference evidence="4 5" key="1">
    <citation type="submission" date="2016-12" db="EMBL/GenBank/DDBJ databases">
        <authorList>
            <person name="Gulvik C.A."/>
        </authorList>
    </citation>
    <scope>NUCLEOTIDE SEQUENCE [LARGE SCALE GENOMIC DNA]</scope>
    <source>
        <strain evidence="3 5">12-5202</strain>
        <strain evidence="2 4">12-5291</strain>
    </source>
</reference>
<keyword evidence="1" id="KW-1133">Transmembrane helix</keyword>
<feature type="transmembrane region" description="Helical" evidence="1">
    <location>
        <begin position="108"/>
        <end position="128"/>
    </location>
</feature>